<protein>
    <submittedName>
        <fullName evidence="6">Uncharacterized protein</fullName>
    </submittedName>
</protein>
<keyword evidence="7" id="KW-1185">Reference proteome</keyword>
<feature type="signal peptide" evidence="5">
    <location>
        <begin position="1"/>
        <end position="26"/>
    </location>
</feature>
<dbReference type="GO" id="GO:0005524">
    <property type="term" value="F:ATP binding"/>
    <property type="evidence" value="ECO:0007669"/>
    <property type="project" value="UniProtKB-UniRule"/>
</dbReference>
<sequence length="284" mass="31693">MMFQMLLFHTFVLVLIGLNGILLVTSEKCPAGFYVEYPFQLNSGDGVIYSRRPIYSGDGPNYSDKYNNNNNNNNTNTNTNIRSYAPLEAGIPNGFNGYSTCVESVVVPFAYTITYVDSNPDCESSEGRCQYNSTGFRRCHCRYDGYDNCWRRQFDYPAGHGLTTTVKVIIGVSTGVGGLVGVVLLILLVLYKKIISRVGGVVLLILLVLYRKIISSLCSCWRDITESLENEEVFSENYNCGPQRYNYSAIKKMTNSFKDTLGKGGYGCVFKGQLRDGRLVAVKD</sequence>
<dbReference type="GO" id="GO:0016301">
    <property type="term" value="F:kinase activity"/>
    <property type="evidence" value="ECO:0007669"/>
    <property type="project" value="TreeGrafter"/>
</dbReference>
<feature type="transmembrane region" description="Helical" evidence="4">
    <location>
        <begin position="168"/>
        <end position="191"/>
    </location>
</feature>
<keyword evidence="5" id="KW-0732">Signal</keyword>
<dbReference type="SUPFAM" id="SSF56112">
    <property type="entry name" value="Protein kinase-like (PK-like)"/>
    <property type="match status" value="1"/>
</dbReference>
<keyword evidence="2 3" id="KW-0067">ATP-binding</keyword>
<dbReference type="Gene3D" id="3.30.200.20">
    <property type="entry name" value="Phosphorylase Kinase, domain 1"/>
    <property type="match status" value="1"/>
</dbReference>
<evidence type="ECO:0000256" key="2">
    <source>
        <dbReference type="ARBA" id="ARBA00022840"/>
    </source>
</evidence>
<keyword evidence="4" id="KW-0472">Membrane</keyword>
<keyword evidence="4" id="KW-1133">Transmembrane helix</keyword>
<keyword evidence="4" id="KW-0812">Transmembrane</keyword>
<feature type="transmembrane region" description="Helical" evidence="4">
    <location>
        <begin position="198"/>
        <end position="214"/>
    </location>
</feature>
<reference evidence="6 7" key="1">
    <citation type="submission" date="2020-10" db="EMBL/GenBank/DDBJ databases">
        <title>The Coptis chinensis genome and diversification of protoberbering-type alkaloids.</title>
        <authorList>
            <person name="Wang B."/>
            <person name="Shu S."/>
            <person name="Song C."/>
            <person name="Liu Y."/>
        </authorList>
    </citation>
    <scope>NUCLEOTIDE SEQUENCE [LARGE SCALE GENOMIC DNA]</scope>
    <source>
        <strain evidence="6">HL-2020</strain>
        <tissue evidence="6">Leaf</tissue>
    </source>
</reference>
<evidence type="ECO:0000256" key="3">
    <source>
        <dbReference type="PROSITE-ProRule" id="PRU10141"/>
    </source>
</evidence>
<feature type="binding site" evidence="3">
    <location>
        <position position="283"/>
    </location>
    <ligand>
        <name>ATP</name>
        <dbReference type="ChEBI" id="CHEBI:30616"/>
    </ligand>
</feature>
<evidence type="ECO:0000256" key="1">
    <source>
        <dbReference type="ARBA" id="ARBA00022741"/>
    </source>
</evidence>
<evidence type="ECO:0000313" key="7">
    <source>
        <dbReference type="Proteomes" id="UP000631114"/>
    </source>
</evidence>
<dbReference type="InterPro" id="IPR017441">
    <property type="entry name" value="Protein_kinase_ATP_BS"/>
</dbReference>
<gene>
    <name evidence="6" type="ORF">IFM89_017971</name>
</gene>
<dbReference type="Proteomes" id="UP000631114">
    <property type="component" value="Unassembled WGS sequence"/>
</dbReference>
<dbReference type="InterPro" id="IPR011009">
    <property type="entry name" value="Kinase-like_dom_sf"/>
</dbReference>
<organism evidence="6 7">
    <name type="scientific">Coptis chinensis</name>
    <dbReference type="NCBI Taxonomy" id="261450"/>
    <lineage>
        <taxon>Eukaryota</taxon>
        <taxon>Viridiplantae</taxon>
        <taxon>Streptophyta</taxon>
        <taxon>Embryophyta</taxon>
        <taxon>Tracheophyta</taxon>
        <taxon>Spermatophyta</taxon>
        <taxon>Magnoliopsida</taxon>
        <taxon>Ranunculales</taxon>
        <taxon>Ranunculaceae</taxon>
        <taxon>Coptidoideae</taxon>
        <taxon>Coptis</taxon>
    </lineage>
</organism>
<dbReference type="PANTHER" id="PTHR46008">
    <property type="entry name" value="LEAF RUST 10 DISEASE-RESISTANCE LOCUS RECEPTOR-LIKE PROTEIN KINASE-LIKE 1.4"/>
    <property type="match status" value="1"/>
</dbReference>
<dbReference type="AlphaFoldDB" id="A0A835HWH1"/>
<evidence type="ECO:0000313" key="6">
    <source>
        <dbReference type="EMBL" id="KAF9605628.1"/>
    </source>
</evidence>
<dbReference type="EMBL" id="JADFTS010000005">
    <property type="protein sequence ID" value="KAF9605628.1"/>
    <property type="molecule type" value="Genomic_DNA"/>
</dbReference>
<feature type="chain" id="PRO_5032946086" evidence="5">
    <location>
        <begin position="27"/>
        <end position="284"/>
    </location>
</feature>
<keyword evidence="1 3" id="KW-0547">Nucleotide-binding</keyword>
<evidence type="ECO:0000256" key="5">
    <source>
        <dbReference type="SAM" id="SignalP"/>
    </source>
</evidence>
<accession>A0A835HWH1</accession>
<evidence type="ECO:0000256" key="4">
    <source>
        <dbReference type="SAM" id="Phobius"/>
    </source>
</evidence>
<comment type="caution">
    <text evidence="6">The sequence shown here is derived from an EMBL/GenBank/DDBJ whole genome shotgun (WGS) entry which is preliminary data.</text>
</comment>
<dbReference type="PROSITE" id="PS00107">
    <property type="entry name" value="PROTEIN_KINASE_ATP"/>
    <property type="match status" value="1"/>
</dbReference>
<name>A0A835HWH1_9MAGN</name>
<dbReference type="OrthoDB" id="635050at2759"/>
<dbReference type="PANTHER" id="PTHR46008:SF2">
    <property type="entry name" value="LEAF RUST 10 DISEASE-RESISTANCE LOCUS RECEPTOR-LIKE PROTEIN KINASE-LIKE 1.4"/>
    <property type="match status" value="1"/>
</dbReference>
<proteinExistence type="predicted"/>